<proteinExistence type="predicted"/>
<dbReference type="RefSeq" id="WP_120140802.1">
    <property type="nucleotide sequence ID" value="NZ_CP023671.1"/>
</dbReference>
<gene>
    <name evidence="2" type="ORF">CP523_09360</name>
    <name evidence="3" type="ORF">NH397_01695</name>
</gene>
<protein>
    <submittedName>
        <fullName evidence="3">DUF5105 domain-containing protein</fullName>
    </submittedName>
</protein>
<evidence type="ECO:0000313" key="2">
    <source>
        <dbReference type="EMBL" id="AYE34617.1"/>
    </source>
</evidence>
<dbReference type="EMBL" id="CP099799">
    <property type="protein sequence ID" value="USS01208.1"/>
    <property type="molecule type" value="Genomic_DNA"/>
</dbReference>
<reference evidence="3" key="2">
    <citation type="submission" date="2022-06" db="EMBL/GenBank/DDBJ databases">
        <authorList>
            <person name="Holder M.E."/>
            <person name="Ajami N.J."/>
            <person name="Petrosino J.F."/>
        </authorList>
    </citation>
    <scope>NUCLEOTIDE SEQUENCE</scope>
    <source>
        <strain evidence="3">RMA 8861</strain>
    </source>
</reference>
<dbReference type="AlphaFoldDB" id="A0A9N7PKX2"/>
<evidence type="ECO:0000259" key="1">
    <source>
        <dbReference type="Pfam" id="PF17118"/>
    </source>
</evidence>
<evidence type="ECO:0000313" key="5">
    <source>
        <dbReference type="Proteomes" id="UP001055437"/>
    </source>
</evidence>
<dbReference type="PROSITE" id="PS51257">
    <property type="entry name" value="PROKAR_LIPOPROTEIN"/>
    <property type="match status" value="1"/>
</dbReference>
<reference evidence="2 4" key="1">
    <citation type="submission" date="2017-09" db="EMBL/GenBank/DDBJ databases">
        <authorList>
            <person name="Thomas P."/>
            <person name="Seyboldt C."/>
        </authorList>
    </citation>
    <scope>NUCLEOTIDE SEQUENCE [LARGE SCALE GENOMIC DNA]</scope>
    <source>
        <strain evidence="2 4">DSM 7534</strain>
    </source>
</reference>
<dbReference type="InterPro" id="IPR031343">
    <property type="entry name" value="DUF5105"/>
</dbReference>
<evidence type="ECO:0000313" key="4">
    <source>
        <dbReference type="Proteomes" id="UP000280586"/>
    </source>
</evidence>
<evidence type="ECO:0000313" key="3">
    <source>
        <dbReference type="EMBL" id="USS01208.1"/>
    </source>
</evidence>
<dbReference type="Proteomes" id="UP001055437">
    <property type="component" value="Chromosome"/>
</dbReference>
<dbReference type="GeneID" id="303560884"/>
<name>A0A9N7PKX2_CLOSE</name>
<accession>A0A9N7PKX2</accession>
<sequence>MKMKKGTLILSFFILILTLVGCKEEVHMDSKETVTFFIDSLCSGDFKSVDKVLKYPKYNKLITKDEKLKEMYSVLFAKCKVEILDIAENGNLATVNAKVNSVDLSKVEKYITANTRKILQDNNIETTGNKADDALLKETIKRIKDSSTGFKETKVNIYLEKENNQWIVTDEGELINAMEGN</sequence>
<keyword evidence="5" id="KW-1185">Reference proteome</keyword>
<feature type="domain" description="DUF5105" evidence="1">
    <location>
        <begin position="58"/>
        <end position="169"/>
    </location>
</feature>
<dbReference type="Pfam" id="PF17118">
    <property type="entry name" value="DUF5105"/>
    <property type="match status" value="1"/>
</dbReference>
<organism evidence="2 4">
    <name type="scientific">Clostridium septicum</name>
    <dbReference type="NCBI Taxonomy" id="1504"/>
    <lineage>
        <taxon>Bacteria</taxon>
        <taxon>Bacillati</taxon>
        <taxon>Bacillota</taxon>
        <taxon>Clostridia</taxon>
        <taxon>Eubacteriales</taxon>
        <taxon>Clostridiaceae</taxon>
        <taxon>Clostridium</taxon>
    </lineage>
</organism>
<dbReference type="EMBL" id="CP023671">
    <property type="protein sequence ID" value="AYE34617.1"/>
    <property type="molecule type" value="Genomic_DNA"/>
</dbReference>
<dbReference type="Proteomes" id="UP000280586">
    <property type="component" value="Chromosome"/>
</dbReference>
<dbReference type="KEGG" id="csep:CP523_09360"/>